<evidence type="ECO:0000256" key="5">
    <source>
        <dbReference type="ARBA" id="ARBA00023242"/>
    </source>
</evidence>
<evidence type="ECO:0000259" key="10">
    <source>
        <dbReference type="Pfam" id="PF24566"/>
    </source>
</evidence>
<keyword evidence="4" id="KW-0963">Cytoplasm</keyword>
<evidence type="ECO:0000259" key="9">
    <source>
        <dbReference type="Pfam" id="PF10189"/>
    </source>
</evidence>
<proteinExistence type="inferred from homology"/>
<feature type="domain" description="Integrator complex subunit 3 N-terminal" evidence="9">
    <location>
        <begin position="61"/>
        <end position="462"/>
    </location>
</feature>
<dbReference type="AlphaFoldDB" id="A0A7R9BQ51"/>
<feature type="domain" description="Ints3-like C-terminal" evidence="10">
    <location>
        <begin position="603"/>
        <end position="998"/>
    </location>
</feature>
<evidence type="ECO:0000256" key="6">
    <source>
        <dbReference type="ARBA" id="ARBA00032741"/>
    </source>
</evidence>
<reference evidence="11" key="1">
    <citation type="submission" date="2020-11" db="EMBL/GenBank/DDBJ databases">
        <authorList>
            <person name="Tran Van P."/>
        </authorList>
    </citation>
    <scope>NUCLEOTIDE SEQUENCE</scope>
</reference>
<feature type="compositionally biased region" description="Polar residues" evidence="8">
    <location>
        <begin position="495"/>
        <end position="507"/>
    </location>
</feature>
<accession>A0A7R9BQ51</accession>
<dbReference type="GO" id="GO:0005634">
    <property type="term" value="C:nucleus"/>
    <property type="evidence" value="ECO:0007669"/>
    <property type="project" value="UniProtKB-SubCell"/>
</dbReference>
<keyword evidence="5" id="KW-0539">Nucleus</keyword>
<dbReference type="InterPro" id="IPR045334">
    <property type="entry name" value="INTS3"/>
</dbReference>
<feature type="compositionally biased region" description="Basic and acidic residues" evidence="8">
    <location>
        <begin position="528"/>
        <end position="537"/>
    </location>
</feature>
<gene>
    <name evidence="11" type="ORF">NMOB1V02_LOCUS7141</name>
</gene>
<protein>
    <recommendedName>
        <fullName evidence="6">SOSS complex subunit A homolog</fullName>
    </recommendedName>
</protein>
<dbReference type="Proteomes" id="UP000678499">
    <property type="component" value="Unassembled WGS sequence"/>
</dbReference>
<comment type="similarity">
    <text evidence="3">Belongs to the Integrator subunit 3 family.</text>
</comment>
<dbReference type="InterPro" id="IPR056518">
    <property type="entry name" value="HEAT_Ints3_C"/>
</dbReference>
<dbReference type="EMBL" id="CAJPEX010001649">
    <property type="protein sequence ID" value="CAG0919621.1"/>
    <property type="molecule type" value="Genomic_DNA"/>
</dbReference>
<evidence type="ECO:0000313" key="11">
    <source>
        <dbReference type="EMBL" id="CAD7279469.1"/>
    </source>
</evidence>
<dbReference type="Pfam" id="PF10189">
    <property type="entry name" value="Ints3_N"/>
    <property type="match status" value="1"/>
</dbReference>
<evidence type="ECO:0000256" key="7">
    <source>
        <dbReference type="ARBA" id="ARBA00054331"/>
    </source>
</evidence>
<dbReference type="EMBL" id="OA883686">
    <property type="protein sequence ID" value="CAD7279469.1"/>
    <property type="molecule type" value="Genomic_DNA"/>
</dbReference>
<feature type="region of interest" description="Disordered" evidence="8">
    <location>
        <begin position="478"/>
        <end position="543"/>
    </location>
</feature>
<comment type="function">
    <text evidence="7">Component of the integrator complex, a multiprotein complex that terminates RNA polymerase II (Pol II) transcription in the promoter-proximal region of genes. The integrator complex provides a quality checkpoint during transcription elongation by driving premature transcription termination of transcripts that are unfavorably configured for transcriptional elongation: the complex terminates transcription by (1) catalyzing dephosphorylation of the C-terminal domain (CTD) of Pol II subunit Polr2A/Rbp1 and Spt5, and (2) degrading the exiting nascent RNA transcript via endonuclease activity. The integrator complex is also involved in the 3'-end processing of the U7 snRNA, and also the spliceosomal snRNAs U1, U2, U4 and U5.</text>
</comment>
<comment type="subcellular location">
    <subcellularLocation>
        <location evidence="2">Cytoplasm</location>
    </subcellularLocation>
    <subcellularLocation>
        <location evidence="1">Nucleus</location>
    </subcellularLocation>
</comment>
<keyword evidence="12" id="KW-1185">Reference proteome</keyword>
<organism evidence="11">
    <name type="scientific">Notodromas monacha</name>
    <dbReference type="NCBI Taxonomy" id="399045"/>
    <lineage>
        <taxon>Eukaryota</taxon>
        <taxon>Metazoa</taxon>
        <taxon>Ecdysozoa</taxon>
        <taxon>Arthropoda</taxon>
        <taxon>Crustacea</taxon>
        <taxon>Oligostraca</taxon>
        <taxon>Ostracoda</taxon>
        <taxon>Podocopa</taxon>
        <taxon>Podocopida</taxon>
        <taxon>Cypridocopina</taxon>
        <taxon>Cypridoidea</taxon>
        <taxon>Cyprididae</taxon>
        <taxon>Notodromas</taxon>
    </lineage>
</organism>
<dbReference type="OrthoDB" id="2021145at2759"/>
<feature type="region of interest" description="Disordered" evidence="8">
    <location>
        <begin position="927"/>
        <end position="946"/>
    </location>
</feature>
<evidence type="ECO:0000256" key="8">
    <source>
        <dbReference type="SAM" id="MobiDB-lite"/>
    </source>
</evidence>
<evidence type="ECO:0000256" key="1">
    <source>
        <dbReference type="ARBA" id="ARBA00004123"/>
    </source>
</evidence>
<evidence type="ECO:0000256" key="3">
    <source>
        <dbReference type="ARBA" id="ARBA00006130"/>
    </source>
</evidence>
<sequence>MMENPRPLPKIFSTCLIEGSNESEDRFEKAAHFLHTTINGLSEKETHDALITAVARGPNVHEDVSIGFLHRILTDPPTAARSFRDITLIARDGLQFVVGNVSILLGKKFHRLSDTSRVQIVWLLKEMMRSNVSGVDNLVAMMLRHLCGGDLSERNVSLIGIVLDALMECRAWLEKSPVTVALVVSTYLRLLEDHIGPGLEVLRVKEASFVVSLLRERFQDCLWIGRDLVRLLQNVARIPQIEAFWKELLNSPSTIQPNFPGVTHLLQIRTPRRVLMTRISPDMEEKLVFIANKVEFGHQKRYEDWFSTKYLSSPESSTLVSDLIRYIVGVIHPTNEQLCSNLIPRWAIILWLLHTNRSMISGSNARLALFYDFLFFQTDQDNIMNIEPAILLLLNTVKPNPMFCASMLDYLCRISVNFMPWAADFVTAGISNSFRHILEKRVVPSLDFLLANPSLDRTLLASLMEYFGEFFTTEKTVPAPAGIVPSEPEDPGLNGTKTQESTPSPTFSDDEDEKRQDGSEESESDEDAKEKKVKEDPGVPEGSSELLVSLSRFKHLPVVETRSVVGDISHLLSKIDDTLRNKMMKLRKLLKQMRVETLDEEARDEAKDEACAVVRELVFCLCDKWERGREEMAEPLAASLCAVLGDQLEGPLLPENPTEENLQKSISLPIFAVFEIISEMGKEDHKRQPVINLLAEMYSVRVAVGYRLLYYLKVKRKDLGEGCWGVYRDMCRGLQADLQISLQRDVEFCQDEDPDLFVWLMPELYKAYQDQALPSCDIMRMFLSLLDYPRLHHLISDVMRSEVRFLKPNTVAKMVSASYDWDQWVQACLWQLILAHNFSIATLVNCLPLPKKQCSVAAVHLLSMVRNTEPTQEMVSRVLACPVTCDNSPVQSEFVLTVLSHWEDCCGRQVSGYVAAVLTNLASNAASMSPSKRKRGSGPGGKNAVPTLDSALSHLCTFSRERGPRTQVLGSDEVMVALRAVEEVCSAEQKKDFLEVLSKAHGYAPKAVRGSGKGGGRGGGAGRKAGSNRSKSKVKKLSTSEEEESEDEGPTLKPKRRRQQQITSDSD</sequence>
<dbReference type="PANTHER" id="PTHR13587:SF7">
    <property type="entry name" value="INTEGRATOR COMPLEX SUBUNIT 3"/>
    <property type="match status" value="1"/>
</dbReference>
<evidence type="ECO:0000256" key="4">
    <source>
        <dbReference type="ARBA" id="ARBA00022490"/>
    </source>
</evidence>
<evidence type="ECO:0000313" key="12">
    <source>
        <dbReference type="Proteomes" id="UP000678499"/>
    </source>
</evidence>
<name>A0A7R9BQ51_9CRUS</name>
<feature type="compositionally biased region" description="Gly residues" evidence="8">
    <location>
        <begin position="1011"/>
        <end position="1023"/>
    </location>
</feature>
<dbReference type="InterPro" id="IPR019333">
    <property type="entry name" value="INTS3_N"/>
</dbReference>
<dbReference type="Pfam" id="PF24566">
    <property type="entry name" value="HEAT_Ints3_C"/>
    <property type="match status" value="1"/>
</dbReference>
<feature type="compositionally biased region" description="Acidic residues" evidence="8">
    <location>
        <begin position="1040"/>
        <end position="1049"/>
    </location>
</feature>
<evidence type="ECO:0000256" key="2">
    <source>
        <dbReference type="ARBA" id="ARBA00004496"/>
    </source>
</evidence>
<dbReference type="PANTHER" id="PTHR13587">
    <property type="entry name" value="INTEGRATOR COMPLEX SUBUNIT 3"/>
    <property type="match status" value="1"/>
</dbReference>
<dbReference type="GO" id="GO:0005737">
    <property type="term" value="C:cytoplasm"/>
    <property type="evidence" value="ECO:0007669"/>
    <property type="project" value="UniProtKB-SubCell"/>
</dbReference>
<feature type="region of interest" description="Disordered" evidence="8">
    <location>
        <begin position="1005"/>
        <end position="1067"/>
    </location>
</feature>